<comment type="similarity">
    <text evidence="1">Belongs to the HicA mRNA interferase family.</text>
</comment>
<dbReference type="Proteomes" id="UP000430843">
    <property type="component" value="Unassembled WGS sequence"/>
</dbReference>
<keyword evidence="5" id="KW-0378">Hydrolase</keyword>
<dbReference type="EMBL" id="WBWA01000003">
    <property type="protein sequence ID" value="KAB2666552.1"/>
    <property type="molecule type" value="Genomic_DNA"/>
</dbReference>
<dbReference type="RefSeq" id="WP_151677334.1">
    <property type="nucleotide sequence ID" value="NZ_WBWA01000003.1"/>
</dbReference>
<dbReference type="Pfam" id="PF07927">
    <property type="entry name" value="HicA_toxin"/>
    <property type="match status" value="1"/>
</dbReference>
<dbReference type="GO" id="GO:0003729">
    <property type="term" value="F:mRNA binding"/>
    <property type="evidence" value="ECO:0007669"/>
    <property type="project" value="InterPro"/>
</dbReference>
<name>A0A833CPB8_9HYPH</name>
<dbReference type="AlphaFoldDB" id="A0A833CPB8"/>
<evidence type="ECO:0000256" key="2">
    <source>
        <dbReference type="ARBA" id="ARBA00022649"/>
    </source>
</evidence>
<reference evidence="8 9" key="1">
    <citation type="submission" date="2019-09" db="EMBL/GenBank/DDBJ databases">
        <title>Taxonomic organization of the family Brucellaceae based on a phylogenomic approach.</title>
        <authorList>
            <person name="Leclercq S."/>
            <person name="Cloeckaert A."/>
            <person name="Zygmunt M.S."/>
        </authorList>
    </citation>
    <scope>NUCLEOTIDE SEQUENCE [LARGE SCALE GENOMIC DNA]</scope>
    <source>
        <strain evidence="8 9">LMG 18957</strain>
    </source>
</reference>
<gene>
    <name evidence="8" type="ORF">F9K91_05055</name>
</gene>
<dbReference type="GO" id="GO:0016787">
    <property type="term" value="F:hydrolase activity"/>
    <property type="evidence" value="ECO:0007669"/>
    <property type="project" value="UniProtKB-KW"/>
</dbReference>
<evidence type="ECO:0000256" key="6">
    <source>
        <dbReference type="ARBA" id="ARBA00022884"/>
    </source>
</evidence>
<evidence type="ECO:0000256" key="4">
    <source>
        <dbReference type="ARBA" id="ARBA00022759"/>
    </source>
</evidence>
<dbReference type="GO" id="GO:0004519">
    <property type="term" value="F:endonuclease activity"/>
    <property type="evidence" value="ECO:0007669"/>
    <property type="project" value="UniProtKB-KW"/>
</dbReference>
<evidence type="ECO:0000256" key="1">
    <source>
        <dbReference type="ARBA" id="ARBA00006620"/>
    </source>
</evidence>
<sequence>MERDSRKIVKRLKSEGFELISVRGSHHKFRKGDKTVIVPHPKKDLPQGTARSIAEQAGWL</sequence>
<proteinExistence type="inferred from homology"/>
<keyword evidence="2" id="KW-1277">Toxin-antitoxin system</keyword>
<dbReference type="Gene3D" id="3.30.920.30">
    <property type="entry name" value="Hypothetical protein"/>
    <property type="match status" value="1"/>
</dbReference>
<keyword evidence="9" id="KW-1185">Reference proteome</keyword>
<evidence type="ECO:0000256" key="7">
    <source>
        <dbReference type="ARBA" id="ARBA00023016"/>
    </source>
</evidence>
<organism evidence="8 9">
    <name type="scientific">Brucella tritici</name>
    <dbReference type="NCBI Taxonomy" id="94626"/>
    <lineage>
        <taxon>Bacteria</taxon>
        <taxon>Pseudomonadati</taxon>
        <taxon>Pseudomonadota</taxon>
        <taxon>Alphaproteobacteria</taxon>
        <taxon>Hyphomicrobiales</taxon>
        <taxon>Brucellaceae</taxon>
        <taxon>Brucella/Ochrobactrum group</taxon>
        <taxon>Brucella</taxon>
    </lineage>
</organism>
<keyword evidence="6" id="KW-0694">RNA-binding</keyword>
<evidence type="ECO:0000313" key="8">
    <source>
        <dbReference type="EMBL" id="KAB2666552.1"/>
    </source>
</evidence>
<evidence type="ECO:0000256" key="3">
    <source>
        <dbReference type="ARBA" id="ARBA00022722"/>
    </source>
</evidence>
<dbReference type="InterPro" id="IPR012933">
    <property type="entry name" value="HicA_mRNA_interferase"/>
</dbReference>
<keyword evidence="7" id="KW-0346">Stress response</keyword>
<protein>
    <submittedName>
        <fullName evidence="8">Type II toxin-antitoxin system HicA family toxin</fullName>
    </submittedName>
</protein>
<keyword evidence="4" id="KW-0255">Endonuclease</keyword>
<evidence type="ECO:0000313" key="9">
    <source>
        <dbReference type="Proteomes" id="UP000430843"/>
    </source>
</evidence>
<dbReference type="InterPro" id="IPR038570">
    <property type="entry name" value="HicA_sf"/>
</dbReference>
<accession>A0A833CPB8</accession>
<dbReference type="SUPFAM" id="SSF54786">
    <property type="entry name" value="YcfA/nrd intein domain"/>
    <property type="match status" value="1"/>
</dbReference>
<keyword evidence="3" id="KW-0540">Nuclease</keyword>
<comment type="caution">
    <text evidence="8">The sequence shown here is derived from an EMBL/GenBank/DDBJ whole genome shotgun (WGS) entry which is preliminary data.</text>
</comment>
<evidence type="ECO:0000256" key="5">
    <source>
        <dbReference type="ARBA" id="ARBA00022801"/>
    </source>
</evidence>